<name>A0AAV4D3N2_9GAST</name>
<organism evidence="3 4">
    <name type="scientific">Plakobranchus ocellatus</name>
    <dbReference type="NCBI Taxonomy" id="259542"/>
    <lineage>
        <taxon>Eukaryota</taxon>
        <taxon>Metazoa</taxon>
        <taxon>Spiralia</taxon>
        <taxon>Lophotrochozoa</taxon>
        <taxon>Mollusca</taxon>
        <taxon>Gastropoda</taxon>
        <taxon>Heterobranchia</taxon>
        <taxon>Euthyneura</taxon>
        <taxon>Panpulmonata</taxon>
        <taxon>Sacoglossa</taxon>
        <taxon>Placobranchoidea</taxon>
        <taxon>Plakobranchidae</taxon>
        <taxon>Plakobranchus</taxon>
    </lineage>
</organism>
<dbReference type="InterPro" id="IPR009003">
    <property type="entry name" value="Peptidase_S1_PA"/>
</dbReference>
<dbReference type="Pfam" id="PF00089">
    <property type="entry name" value="Trypsin"/>
    <property type="match status" value="1"/>
</dbReference>
<keyword evidence="3" id="KW-0378">Hydrolase</keyword>
<dbReference type="SUPFAM" id="SSF50494">
    <property type="entry name" value="Trypsin-like serine proteases"/>
    <property type="match status" value="1"/>
</dbReference>
<dbReference type="FunFam" id="2.40.10.10:FF:000068">
    <property type="entry name" value="transmembrane protease serine 2"/>
    <property type="match status" value="1"/>
</dbReference>
<reference evidence="3 4" key="1">
    <citation type="journal article" date="2021" name="Elife">
        <title>Chloroplast acquisition without the gene transfer in kleptoplastic sea slugs, Plakobranchus ocellatus.</title>
        <authorList>
            <person name="Maeda T."/>
            <person name="Takahashi S."/>
            <person name="Yoshida T."/>
            <person name="Shimamura S."/>
            <person name="Takaki Y."/>
            <person name="Nagai Y."/>
            <person name="Toyoda A."/>
            <person name="Suzuki Y."/>
            <person name="Arimoto A."/>
            <person name="Ishii H."/>
            <person name="Satoh N."/>
            <person name="Nishiyama T."/>
            <person name="Hasebe M."/>
            <person name="Maruyama T."/>
            <person name="Minagawa J."/>
            <person name="Obokata J."/>
            <person name="Shigenobu S."/>
        </authorList>
    </citation>
    <scope>NUCLEOTIDE SEQUENCE [LARGE SCALE GENOMIC DNA]</scope>
</reference>
<feature type="domain" description="Peptidase S1" evidence="2">
    <location>
        <begin position="99"/>
        <end position="253"/>
    </location>
</feature>
<gene>
    <name evidence="3" type="ORF">PoB_006528900</name>
</gene>
<proteinExistence type="predicted"/>
<keyword evidence="4" id="KW-1185">Reference proteome</keyword>
<dbReference type="PROSITE" id="PS00134">
    <property type="entry name" value="TRYPSIN_HIS"/>
    <property type="match status" value="1"/>
</dbReference>
<sequence>MYHQKQCQKESMVFSVAVCLCVLVASIDTVLATQCLKHSVARTPYSTKGYREVYERWRETMLGYSRQNRWPTKTRDLYFSIAAQGRAGCGSAYPDFSAIVGGKGATLKAWPWIVLIEFLLQNRGSSRCAGTLLSNEWVLTAAHCMEKKYTALFLLLGTMRNVRGPDSFAFHRGIAAVVIHQLYRNFFNGSAIYDIALLKLDRPVAFSTYVQPACLPDNLTDLTSPFLDCYVAGFGRVQYFPPITTSNLQELKVIHAFHYYQ</sequence>
<keyword evidence="1" id="KW-1015">Disulfide bond</keyword>
<dbReference type="SMART" id="SM00020">
    <property type="entry name" value="Tryp_SPc"/>
    <property type="match status" value="1"/>
</dbReference>
<dbReference type="PRINTS" id="PR00722">
    <property type="entry name" value="CHYMOTRYPSIN"/>
</dbReference>
<evidence type="ECO:0000313" key="3">
    <source>
        <dbReference type="EMBL" id="GFO38784.1"/>
    </source>
</evidence>
<dbReference type="PANTHER" id="PTHR24252">
    <property type="entry name" value="ACROSIN-RELATED"/>
    <property type="match status" value="1"/>
</dbReference>
<evidence type="ECO:0000256" key="1">
    <source>
        <dbReference type="ARBA" id="ARBA00023157"/>
    </source>
</evidence>
<dbReference type="Proteomes" id="UP000735302">
    <property type="component" value="Unassembled WGS sequence"/>
</dbReference>
<dbReference type="GO" id="GO:0007340">
    <property type="term" value="P:acrosome reaction"/>
    <property type="evidence" value="ECO:0007669"/>
    <property type="project" value="TreeGrafter"/>
</dbReference>
<dbReference type="InterPro" id="IPR001314">
    <property type="entry name" value="Peptidase_S1A"/>
</dbReference>
<dbReference type="InterPro" id="IPR018114">
    <property type="entry name" value="TRYPSIN_HIS"/>
</dbReference>
<protein>
    <submittedName>
        <fullName evidence="3">Serine protease</fullName>
    </submittedName>
</protein>
<dbReference type="GO" id="GO:0004252">
    <property type="term" value="F:serine-type endopeptidase activity"/>
    <property type="evidence" value="ECO:0007669"/>
    <property type="project" value="InterPro"/>
</dbReference>
<dbReference type="InterPro" id="IPR043504">
    <property type="entry name" value="Peptidase_S1_PA_chymotrypsin"/>
</dbReference>
<dbReference type="CDD" id="cd00190">
    <property type="entry name" value="Tryp_SPc"/>
    <property type="match status" value="1"/>
</dbReference>
<dbReference type="PANTHER" id="PTHR24252:SF8">
    <property type="entry name" value="ACROSIN"/>
    <property type="match status" value="1"/>
</dbReference>
<dbReference type="EMBL" id="BLXT01007353">
    <property type="protein sequence ID" value="GFO38784.1"/>
    <property type="molecule type" value="Genomic_DNA"/>
</dbReference>
<evidence type="ECO:0000259" key="2">
    <source>
        <dbReference type="PROSITE" id="PS50240"/>
    </source>
</evidence>
<comment type="caution">
    <text evidence="3">The sequence shown here is derived from an EMBL/GenBank/DDBJ whole genome shotgun (WGS) entry which is preliminary data.</text>
</comment>
<keyword evidence="3" id="KW-0645">Protease</keyword>
<dbReference type="AlphaFoldDB" id="A0AAV4D3N2"/>
<dbReference type="Gene3D" id="2.40.10.10">
    <property type="entry name" value="Trypsin-like serine proteases"/>
    <property type="match status" value="2"/>
</dbReference>
<dbReference type="InterPro" id="IPR001254">
    <property type="entry name" value="Trypsin_dom"/>
</dbReference>
<accession>A0AAV4D3N2</accession>
<dbReference type="PROSITE" id="PS50240">
    <property type="entry name" value="TRYPSIN_DOM"/>
    <property type="match status" value="1"/>
</dbReference>
<evidence type="ECO:0000313" key="4">
    <source>
        <dbReference type="Proteomes" id="UP000735302"/>
    </source>
</evidence>
<dbReference type="GO" id="GO:0006508">
    <property type="term" value="P:proteolysis"/>
    <property type="evidence" value="ECO:0007669"/>
    <property type="project" value="UniProtKB-KW"/>
</dbReference>